<accession>A0A6C0CV29</accession>
<reference evidence="1" key="1">
    <citation type="journal article" date="2020" name="Nature">
        <title>Giant virus diversity and host interactions through global metagenomics.</title>
        <authorList>
            <person name="Schulz F."/>
            <person name="Roux S."/>
            <person name="Paez-Espino D."/>
            <person name="Jungbluth S."/>
            <person name="Walsh D.A."/>
            <person name="Denef V.J."/>
            <person name="McMahon K.D."/>
            <person name="Konstantinidis K.T."/>
            <person name="Eloe-Fadrosh E.A."/>
            <person name="Kyrpides N.C."/>
            <person name="Woyke T."/>
        </authorList>
    </citation>
    <scope>NUCLEOTIDE SEQUENCE</scope>
    <source>
        <strain evidence="1">GVMAG-M-3300021964-36</strain>
    </source>
</reference>
<protein>
    <submittedName>
        <fullName evidence="1">Uncharacterized protein</fullName>
    </submittedName>
</protein>
<name>A0A6C0CV29_9ZZZZ</name>
<dbReference type="EMBL" id="MN739483">
    <property type="protein sequence ID" value="QHT07559.1"/>
    <property type="molecule type" value="Genomic_DNA"/>
</dbReference>
<dbReference type="AlphaFoldDB" id="A0A6C0CV29"/>
<evidence type="ECO:0000313" key="1">
    <source>
        <dbReference type="EMBL" id="QHT07559.1"/>
    </source>
</evidence>
<organism evidence="1">
    <name type="scientific">viral metagenome</name>
    <dbReference type="NCBI Taxonomy" id="1070528"/>
    <lineage>
        <taxon>unclassified sequences</taxon>
        <taxon>metagenomes</taxon>
        <taxon>organismal metagenomes</taxon>
    </lineage>
</organism>
<proteinExistence type="predicted"/>
<sequence length="126" mass="15532">MQSFCNEIIKYFEVYSNEEKIIALTLRDIFLNDLIYISYTNRWQQYDIKEKEWSHFDINKLVKKLDKVSSFFENELIRFVEEESNLEKIDKYHVVKQIRKVIHYMHEKLNTKAFSKKCQEYFKILS</sequence>